<accession>A0A392VAJ4</accession>
<dbReference type="EMBL" id="LXQA011077457">
    <property type="protein sequence ID" value="MCI83875.1"/>
    <property type="molecule type" value="Genomic_DNA"/>
</dbReference>
<evidence type="ECO:0000313" key="1">
    <source>
        <dbReference type="EMBL" id="MCI83875.1"/>
    </source>
</evidence>
<evidence type="ECO:0000313" key="2">
    <source>
        <dbReference type="Proteomes" id="UP000265520"/>
    </source>
</evidence>
<name>A0A392VAJ4_9FABA</name>
<proteinExistence type="predicted"/>
<comment type="caution">
    <text evidence="1">The sequence shown here is derived from an EMBL/GenBank/DDBJ whole genome shotgun (WGS) entry which is preliminary data.</text>
</comment>
<sequence>YDIAQSGALDVSDALLEKMLPTSPDESELKKLDGLKPAICPKGKVF</sequence>
<dbReference type="Proteomes" id="UP000265520">
    <property type="component" value="Unassembled WGS sequence"/>
</dbReference>
<dbReference type="AlphaFoldDB" id="A0A392VAJ4"/>
<organism evidence="1 2">
    <name type="scientific">Trifolium medium</name>
    <dbReference type="NCBI Taxonomy" id="97028"/>
    <lineage>
        <taxon>Eukaryota</taxon>
        <taxon>Viridiplantae</taxon>
        <taxon>Streptophyta</taxon>
        <taxon>Embryophyta</taxon>
        <taxon>Tracheophyta</taxon>
        <taxon>Spermatophyta</taxon>
        <taxon>Magnoliopsida</taxon>
        <taxon>eudicotyledons</taxon>
        <taxon>Gunneridae</taxon>
        <taxon>Pentapetalae</taxon>
        <taxon>rosids</taxon>
        <taxon>fabids</taxon>
        <taxon>Fabales</taxon>
        <taxon>Fabaceae</taxon>
        <taxon>Papilionoideae</taxon>
        <taxon>50 kb inversion clade</taxon>
        <taxon>NPAAA clade</taxon>
        <taxon>Hologalegina</taxon>
        <taxon>IRL clade</taxon>
        <taxon>Trifolieae</taxon>
        <taxon>Trifolium</taxon>
    </lineage>
</organism>
<keyword evidence="2" id="KW-1185">Reference proteome</keyword>
<feature type="non-terminal residue" evidence="1">
    <location>
        <position position="1"/>
    </location>
</feature>
<reference evidence="1 2" key="1">
    <citation type="journal article" date="2018" name="Front. Plant Sci.">
        <title>Red Clover (Trifolium pratense) and Zigzag Clover (T. medium) - A Picture of Genomic Similarities and Differences.</title>
        <authorList>
            <person name="Dluhosova J."/>
            <person name="Istvanek J."/>
            <person name="Nedelnik J."/>
            <person name="Repkova J."/>
        </authorList>
    </citation>
    <scope>NUCLEOTIDE SEQUENCE [LARGE SCALE GENOMIC DNA]</scope>
    <source>
        <strain evidence="2">cv. 10/8</strain>
        <tissue evidence="1">Leaf</tissue>
    </source>
</reference>
<protein>
    <submittedName>
        <fullName evidence="1">Uncharacterized protein</fullName>
    </submittedName>
</protein>